<reference evidence="1 2" key="1">
    <citation type="journal article" date="2012" name="J. Bacteriol.">
        <title>Draft Genome Sequence of Sinorhizobium meliloti CCNWSX0020, a Nitrogen-Fixing Symbiont with Copper Tolerance Capability Isolated from Lead-Zinc Mine Tailings.</title>
        <authorList>
            <person name="Li Z."/>
            <person name="Ma Z."/>
            <person name="Hao X."/>
            <person name="Wei G."/>
        </authorList>
    </citation>
    <scope>NUCLEOTIDE SEQUENCE [LARGE SCALE GENOMIC DNA]</scope>
    <source>
        <strain evidence="1 2">CCNWSX0020</strain>
    </source>
</reference>
<evidence type="ECO:0000313" key="1">
    <source>
        <dbReference type="EMBL" id="EHK73905.1"/>
    </source>
</evidence>
<name>H0G9U2_RHIML</name>
<gene>
    <name evidence="1" type="ORF">SM0020_31499</name>
</gene>
<accession>H0G9U2</accession>
<proteinExistence type="predicted"/>
<dbReference type="AlphaFoldDB" id="H0G9U2"/>
<dbReference type="Proteomes" id="UP000004038">
    <property type="component" value="Unassembled WGS sequence"/>
</dbReference>
<evidence type="ECO:0000313" key="2">
    <source>
        <dbReference type="Proteomes" id="UP000004038"/>
    </source>
</evidence>
<protein>
    <submittedName>
        <fullName evidence="1">Uncharacterized protein</fullName>
    </submittedName>
</protein>
<sequence>PQAGRRGLAVMLRFSGAQGEMAIQQLVPSPRQNGEKVAAAG</sequence>
<dbReference type="EMBL" id="AGVV01000110">
    <property type="protein sequence ID" value="EHK73905.1"/>
    <property type="molecule type" value="Genomic_DNA"/>
</dbReference>
<organism evidence="1 2">
    <name type="scientific">Sinorhizobium meliloti CCNWSX0020</name>
    <dbReference type="NCBI Taxonomy" id="1107881"/>
    <lineage>
        <taxon>Bacteria</taxon>
        <taxon>Pseudomonadati</taxon>
        <taxon>Pseudomonadota</taxon>
        <taxon>Alphaproteobacteria</taxon>
        <taxon>Hyphomicrobiales</taxon>
        <taxon>Rhizobiaceae</taxon>
        <taxon>Sinorhizobium/Ensifer group</taxon>
        <taxon>Sinorhizobium</taxon>
    </lineage>
</organism>
<feature type="non-terminal residue" evidence="1">
    <location>
        <position position="1"/>
    </location>
</feature>